<sequence length="111" mass="12547">MKGYTSGSRNTPSVVWAKNLLQSPTFLFENPQELESFDFQVSSTYALRWNMARSKLPPEILADIDKFVDSKGIWAVMDGNGTMKGYYGLKFKEGYYEFHSAELAPAQGNYA</sequence>
<dbReference type="OrthoDB" id="5419268at2759"/>
<keyword evidence="2" id="KW-1185">Reference proteome</keyword>
<gene>
    <name evidence="1" type="ORF">FN846DRAFT_1021866</name>
</gene>
<name>A0A5J5EVI1_9PEZI</name>
<dbReference type="AlphaFoldDB" id="A0A5J5EVI1"/>
<dbReference type="InParanoid" id="A0A5J5EVI1"/>
<organism evidence="1 2">
    <name type="scientific">Sphaerosporella brunnea</name>
    <dbReference type="NCBI Taxonomy" id="1250544"/>
    <lineage>
        <taxon>Eukaryota</taxon>
        <taxon>Fungi</taxon>
        <taxon>Dikarya</taxon>
        <taxon>Ascomycota</taxon>
        <taxon>Pezizomycotina</taxon>
        <taxon>Pezizomycetes</taxon>
        <taxon>Pezizales</taxon>
        <taxon>Pyronemataceae</taxon>
        <taxon>Sphaerosporella</taxon>
    </lineage>
</organism>
<reference evidence="1 2" key="1">
    <citation type="submission" date="2019-09" db="EMBL/GenBank/DDBJ databases">
        <title>Draft genome of the ectomycorrhizal ascomycete Sphaerosporella brunnea.</title>
        <authorList>
            <consortium name="DOE Joint Genome Institute"/>
            <person name="Benucci G.M."/>
            <person name="Marozzi G."/>
            <person name="Antonielli L."/>
            <person name="Sanchez S."/>
            <person name="Marco P."/>
            <person name="Wang X."/>
            <person name="Falini L.B."/>
            <person name="Barry K."/>
            <person name="Haridas S."/>
            <person name="Lipzen A."/>
            <person name="Labutti K."/>
            <person name="Grigoriev I.V."/>
            <person name="Murat C."/>
            <person name="Martin F."/>
            <person name="Albertini E."/>
            <person name="Donnini D."/>
            <person name="Bonito G."/>
        </authorList>
    </citation>
    <scope>NUCLEOTIDE SEQUENCE [LARGE SCALE GENOMIC DNA]</scope>
    <source>
        <strain evidence="1 2">Sb_GMNB300</strain>
    </source>
</reference>
<evidence type="ECO:0000313" key="2">
    <source>
        <dbReference type="Proteomes" id="UP000326924"/>
    </source>
</evidence>
<dbReference type="Proteomes" id="UP000326924">
    <property type="component" value="Unassembled WGS sequence"/>
</dbReference>
<evidence type="ECO:0000313" key="1">
    <source>
        <dbReference type="EMBL" id="KAA8905069.1"/>
    </source>
</evidence>
<protein>
    <submittedName>
        <fullName evidence="1">Uncharacterized protein</fullName>
    </submittedName>
</protein>
<proteinExistence type="predicted"/>
<dbReference type="EMBL" id="VXIS01000101">
    <property type="protein sequence ID" value="KAA8905069.1"/>
    <property type="molecule type" value="Genomic_DNA"/>
</dbReference>
<comment type="caution">
    <text evidence="1">The sequence shown here is derived from an EMBL/GenBank/DDBJ whole genome shotgun (WGS) entry which is preliminary data.</text>
</comment>
<accession>A0A5J5EVI1</accession>